<accession>A0A481ZDQ5</accession>
<dbReference type="InterPro" id="IPR050792">
    <property type="entry name" value="ADP-ribosylglycohydrolase"/>
</dbReference>
<dbReference type="PANTHER" id="PTHR16222">
    <property type="entry name" value="ADP-RIBOSYLGLYCOHYDROLASE"/>
    <property type="match status" value="1"/>
</dbReference>
<evidence type="ECO:0000313" key="3">
    <source>
        <dbReference type="EMBL" id="QBK93179.1"/>
    </source>
</evidence>
<organism evidence="3">
    <name type="scientific">Pithovirus LCPAC403</name>
    <dbReference type="NCBI Taxonomy" id="2506596"/>
    <lineage>
        <taxon>Viruses</taxon>
        <taxon>Pithoviruses</taxon>
    </lineage>
</organism>
<dbReference type="GO" id="GO:0016787">
    <property type="term" value="F:hydrolase activity"/>
    <property type="evidence" value="ECO:0007669"/>
    <property type="project" value="UniProtKB-KW"/>
</dbReference>
<reference evidence="3" key="1">
    <citation type="journal article" date="2019" name="MBio">
        <title>Virus Genomes from Deep Sea Sediments Expand the Ocean Megavirome and Support Independent Origins of Viral Gigantism.</title>
        <authorList>
            <person name="Backstrom D."/>
            <person name="Yutin N."/>
            <person name="Jorgensen S.L."/>
            <person name="Dharamshi J."/>
            <person name="Homa F."/>
            <person name="Zaremba-Niedwiedzka K."/>
            <person name="Spang A."/>
            <person name="Wolf Y.I."/>
            <person name="Koonin E.V."/>
            <person name="Ettema T.J."/>
        </authorList>
    </citation>
    <scope>NUCLEOTIDE SEQUENCE</scope>
</reference>
<dbReference type="Gene3D" id="1.10.4080.10">
    <property type="entry name" value="ADP-ribosylation/Crystallin J1"/>
    <property type="match status" value="1"/>
</dbReference>
<comment type="similarity">
    <text evidence="1">Belongs to the ADP-ribosylglycohydrolase family.</text>
</comment>
<proteinExistence type="inferred from homology"/>
<evidence type="ECO:0000256" key="1">
    <source>
        <dbReference type="ARBA" id="ARBA00010702"/>
    </source>
</evidence>
<dbReference type="EMBL" id="MK500590">
    <property type="protein sequence ID" value="QBK93179.1"/>
    <property type="molecule type" value="Genomic_DNA"/>
</dbReference>
<evidence type="ECO:0000256" key="2">
    <source>
        <dbReference type="ARBA" id="ARBA00022801"/>
    </source>
</evidence>
<dbReference type="InterPro" id="IPR036705">
    <property type="entry name" value="Ribosyl_crysJ1_sf"/>
</dbReference>
<dbReference type="Pfam" id="PF03747">
    <property type="entry name" value="ADP_ribosyl_GH"/>
    <property type="match status" value="1"/>
</dbReference>
<keyword evidence="2 3" id="KW-0378">Hydrolase</keyword>
<dbReference type="PANTHER" id="PTHR16222:SF24">
    <property type="entry name" value="ADP-RIBOSYLHYDROLASE ARH3"/>
    <property type="match status" value="1"/>
</dbReference>
<sequence>MNSDKIKGMLYGVAVGDALGAPFELRGSPNIEQYTGLIYLPIKVNTRWQGLRVEPIGSTMDNFQMTLALARSIAKNKEYNRDKVILSYLDFAKDNKCMGKNTRKLFKGINTIKGYRNRYENMMTGVVSEGNGFIMRCSSIATLQSWIEVSDIDCCLTNPVPACVDASRVYLGSIRDAFNNKSPDEILIRAIDMAETKEVVEILEQVQKGEKRDVKGKTKGWYRHSLYCAYAALMLDKSFEESIDWVVRLQGDSDSNAAIAGALLGARYGFNRMNKEDITPENIKRVLVDHDEIDRLARALSGEVF</sequence>
<dbReference type="SUPFAM" id="SSF101478">
    <property type="entry name" value="ADP-ribosylglycohydrolase"/>
    <property type="match status" value="1"/>
</dbReference>
<dbReference type="InterPro" id="IPR005502">
    <property type="entry name" value="Ribosyl_crysJ1"/>
</dbReference>
<gene>
    <name evidence="3" type="ORF">LCPAC403_03130</name>
</gene>
<protein>
    <submittedName>
        <fullName evidence="3">ADP-ribosylglycohydrolase</fullName>
    </submittedName>
</protein>
<name>A0A481ZDQ5_9VIRU</name>